<name>A0AAV4HJ52_9GAST</name>
<accession>A0AAV4HJ52</accession>
<feature type="compositionally biased region" description="Polar residues" evidence="1">
    <location>
        <begin position="172"/>
        <end position="182"/>
    </location>
</feature>
<dbReference type="EMBL" id="BMAT01005675">
    <property type="protein sequence ID" value="GFR98228.1"/>
    <property type="molecule type" value="Genomic_DNA"/>
</dbReference>
<evidence type="ECO:0000256" key="1">
    <source>
        <dbReference type="SAM" id="MobiDB-lite"/>
    </source>
</evidence>
<organism evidence="2 3">
    <name type="scientific">Elysia marginata</name>
    <dbReference type="NCBI Taxonomy" id="1093978"/>
    <lineage>
        <taxon>Eukaryota</taxon>
        <taxon>Metazoa</taxon>
        <taxon>Spiralia</taxon>
        <taxon>Lophotrochozoa</taxon>
        <taxon>Mollusca</taxon>
        <taxon>Gastropoda</taxon>
        <taxon>Heterobranchia</taxon>
        <taxon>Euthyneura</taxon>
        <taxon>Panpulmonata</taxon>
        <taxon>Sacoglossa</taxon>
        <taxon>Placobranchoidea</taxon>
        <taxon>Plakobranchidae</taxon>
        <taxon>Elysia</taxon>
    </lineage>
</organism>
<reference evidence="2 3" key="1">
    <citation type="journal article" date="2021" name="Elife">
        <title>Chloroplast acquisition without the gene transfer in kleptoplastic sea slugs, Plakobranchus ocellatus.</title>
        <authorList>
            <person name="Maeda T."/>
            <person name="Takahashi S."/>
            <person name="Yoshida T."/>
            <person name="Shimamura S."/>
            <person name="Takaki Y."/>
            <person name="Nagai Y."/>
            <person name="Toyoda A."/>
            <person name="Suzuki Y."/>
            <person name="Arimoto A."/>
            <person name="Ishii H."/>
            <person name="Satoh N."/>
            <person name="Nishiyama T."/>
            <person name="Hasebe M."/>
            <person name="Maruyama T."/>
            <person name="Minagawa J."/>
            <person name="Obokata J."/>
            <person name="Shigenobu S."/>
        </authorList>
    </citation>
    <scope>NUCLEOTIDE SEQUENCE [LARGE SCALE GENOMIC DNA]</scope>
</reference>
<dbReference type="PANTHER" id="PTHR33198">
    <property type="entry name" value="ANK_REP_REGION DOMAIN-CONTAINING PROTEIN-RELATED"/>
    <property type="match status" value="1"/>
</dbReference>
<keyword evidence="3" id="KW-1185">Reference proteome</keyword>
<dbReference type="AlphaFoldDB" id="A0AAV4HJ52"/>
<feature type="compositionally biased region" description="Basic residues" evidence="1">
    <location>
        <begin position="236"/>
        <end position="255"/>
    </location>
</feature>
<evidence type="ECO:0000313" key="3">
    <source>
        <dbReference type="Proteomes" id="UP000762676"/>
    </source>
</evidence>
<feature type="region of interest" description="Disordered" evidence="1">
    <location>
        <begin position="170"/>
        <end position="196"/>
    </location>
</feature>
<comment type="caution">
    <text evidence="2">The sequence shown here is derived from an EMBL/GenBank/DDBJ whole genome shotgun (WGS) entry which is preliminary data.</text>
</comment>
<protein>
    <submittedName>
        <fullName evidence="2">Polyprotein</fullName>
    </submittedName>
</protein>
<sequence length="255" mass="28631">MPISDNFEETIESFTNCKERLDAHFVANSISDDKKSACLLSALGAKVYGTLRSLTAPALPSTKSYEELCAILTSHFCPKPLEMMERFKFHKKNQYSSESISNFITTIKRLSEHCNFGANLNTALRDRFVCGLKDVNIQKRLLQEQILTFDTATSLALAIETAQHDAVEMQGQALTSHSQPVHSVSRPKQKNKVPSKTFPPCPSCSKTIHGRSDCFHKESTCNFCHKRGHLASVCRSKARTNPKHSQTRPFSRKPR</sequence>
<dbReference type="Proteomes" id="UP000762676">
    <property type="component" value="Unassembled WGS sequence"/>
</dbReference>
<evidence type="ECO:0000313" key="2">
    <source>
        <dbReference type="EMBL" id="GFR98228.1"/>
    </source>
</evidence>
<dbReference type="PANTHER" id="PTHR33198:SF19">
    <property type="entry name" value="CCHC-TYPE DOMAIN-CONTAINING PROTEIN"/>
    <property type="match status" value="1"/>
</dbReference>
<gene>
    <name evidence="2" type="ORF">ElyMa_002765000</name>
</gene>
<feature type="region of interest" description="Disordered" evidence="1">
    <location>
        <begin position="235"/>
        <end position="255"/>
    </location>
</feature>
<proteinExistence type="predicted"/>